<feature type="transmembrane region" description="Helical" evidence="1">
    <location>
        <begin position="116"/>
        <end position="134"/>
    </location>
</feature>
<sequence>MKAYQQKDIEHTFLQEKAENWFEKGLLPQTQLDAIKKEFPLDYYQPNFFLRIALFLFMSLVCTFSIAILWLIFEKAIQQSPTLTLSILSFAFGVGLVAVLEHFIKYQKMFYAGTDNALLYYGIASFSTAILTAFDAQHLPTWLALLLILPVFLIAIVRYADSLTVCGTYIISLTIVFDASLSFSAGKTLLPFIIMLFSFGIYRLSEKLRKRKDVLYYANVLDILKTLSLTTFYLGGNYFIVREGNALVNKIYTGSTQIAFAPLFYFFSVMIPILYVVGGLKKKDRLLLFMGLLCAAFSVFTYRHYFGFLPTEIALIISGTLLIVVCAGLIYYLKTPKFGFTYNPESERDGISLESILLSEIIQTKLDTDEKTFRFGGGTSGGGGAGGEY</sequence>
<feature type="transmembrane region" description="Helical" evidence="1">
    <location>
        <begin position="256"/>
        <end position="277"/>
    </location>
</feature>
<keyword evidence="1" id="KW-0472">Membrane</keyword>
<feature type="transmembrane region" description="Helical" evidence="1">
    <location>
        <begin position="286"/>
        <end position="307"/>
    </location>
</feature>
<feature type="transmembrane region" description="Helical" evidence="1">
    <location>
        <begin position="48"/>
        <end position="73"/>
    </location>
</feature>
<dbReference type="Proteomes" id="UP001302949">
    <property type="component" value="Unassembled WGS sequence"/>
</dbReference>
<proteinExistence type="predicted"/>
<feature type="transmembrane region" description="Helical" evidence="1">
    <location>
        <begin position="141"/>
        <end position="160"/>
    </location>
</feature>
<dbReference type="EMBL" id="JAYFUM010000009">
    <property type="protein sequence ID" value="MEA5139386.1"/>
    <property type="molecule type" value="Genomic_DNA"/>
</dbReference>
<keyword evidence="1" id="KW-1133">Transmembrane helix</keyword>
<evidence type="ECO:0000313" key="2">
    <source>
        <dbReference type="EMBL" id="MEA5139386.1"/>
    </source>
</evidence>
<keyword evidence="1" id="KW-0812">Transmembrane</keyword>
<reference evidence="2 3" key="1">
    <citation type="submission" date="2023-12" db="EMBL/GenBank/DDBJ databases">
        <title>Novel species of the genus Arcicella isolated from rivers.</title>
        <authorList>
            <person name="Lu H."/>
        </authorList>
    </citation>
    <scope>NUCLEOTIDE SEQUENCE [LARGE SCALE GENOMIC DNA]</scope>
    <source>
        <strain evidence="2 3">KCTC 23307</strain>
    </source>
</reference>
<feature type="transmembrane region" description="Helical" evidence="1">
    <location>
        <begin position="313"/>
        <end position="333"/>
    </location>
</feature>
<dbReference type="RefSeq" id="WP_323296548.1">
    <property type="nucleotide sequence ID" value="NZ_JAYFUM010000009.1"/>
</dbReference>
<accession>A0ABU5Q971</accession>
<evidence type="ECO:0000313" key="3">
    <source>
        <dbReference type="Proteomes" id="UP001302949"/>
    </source>
</evidence>
<gene>
    <name evidence="2" type="ORF">VB248_09580</name>
</gene>
<name>A0ABU5Q971_9BACT</name>
<feature type="transmembrane region" description="Helical" evidence="1">
    <location>
        <begin position="85"/>
        <end position="104"/>
    </location>
</feature>
<comment type="caution">
    <text evidence="2">The sequence shown here is derived from an EMBL/GenBank/DDBJ whole genome shotgun (WGS) entry which is preliminary data.</text>
</comment>
<keyword evidence="3" id="KW-1185">Reference proteome</keyword>
<protein>
    <recommendedName>
        <fullName evidence="4">DUF2157 domain-containing protein</fullName>
    </recommendedName>
</protein>
<feature type="transmembrane region" description="Helical" evidence="1">
    <location>
        <begin position="214"/>
        <end position="236"/>
    </location>
</feature>
<organism evidence="2 3">
    <name type="scientific">Arcicella rigui</name>
    <dbReference type="NCBI Taxonomy" id="797020"/>
    <lineage>
        <taxon>Bacteria</taxon>
        <taxon>Pseudomonadati</taxon>
        <taxon>Bacteroidota</taxon>
        <taxon>Cytophagia</taxon>
        <taxon>Cytophagales</taxon>
        <taxon>Flectobacillaceae</taxon>
        <taxon>Arcicella</taxon>
    </lineage>
</organism>
<feature type="transmembrane region" description="Helical" evidence="1">
    <location>
        <begin position="180"/>
        <end position="202"/>
    </location>
</feature>
<evidence type="ECO:0008006" key="4">
    <source>
        <dbReference type="Google" id="ProtNLM"/>
    </source>
</evidence>
<evidence type="ECO:0000256" key="1">
    <source>
        <dbReference type="SAM" id="Phobius"/>
    </source>
</evidence>